<accession>A0ABP7E0Q0</accession>
<dbReference type="Proteomes" id="UP001501536">
    <property type="component" value="Unassembled WGS sequence"/>
</dbReference>
<sequence length="176" mass="18755">MPGLAGVTATSSAPVLAGFSVRRADFADPRLGAFLGEHLADMAATSPPESVHALDLDGLNRPTVRLWTAYDGDVLVATGGIAVVHRPGGDQEPGHEELKSMRTHTGYRGRGLARAMVRLLLEDAAARGVRRVSLETGTEDYFAAARGLYASEGFLPCEPFGAYVPDENSAFMTRRL</sequence>
<dbReference type="InterPro" id="IPR000182">
    <property type="entry name" value="GNAT_dom"/>
</dbReference>
<keyword evidence="2" id="KW-0012">Acyltransferase</keyword>
<gene>
    <name evidence="4" type="ORF">GCM10022377_26510</name>
</gene>
<evidence type="ECO:0000256" key="1">
    <source>
        <dbReference type="ARBA" id="ARBA00022679"/>
    </source>
</evidence>
<protein>
    <submittedName>
        <fullName evidence="4">GNAT family N-acetyltransferase</fullName>
    </submittedName>
</protein>
<dbReference type="PANTHER" id="PTHR43877">
    <property type="entry name" value="AMINOALKYLPHOSPHONATE N-ACETYLTRANSFERASE-RELATED-RELATED"/>
    <property type="match status" value="1"/>
</dbReference>
<keyword evidence="1" id="KW-0808">Transferase</keyword>
<feature type="domain" description="N-acetyltransferase" evidence="3">
    <location>
        <begin position="24"/>
        <end position="176"/>
    </location>
</feature>
<name>A0ABP7E0Q0_9MICC</name>
<dbReference type="Pfam" id="PF00583">
    <property type="entry name" value="Acetyltransf_1"/>
    <property type="match status" value="1"/>
</dbReference>
<dbReference type="EMBL" id="BAABCJ010000007">
    <property type="protein sequence ID" value="GAA3711779.1"/>
    <property type="molecule type" value="Genomic_DNA"/>
</dbReference>
<proteinExistence type="predicted"/>
<reference evidence="5" key="1">
    <citation type="journal article" date="2019" name="Int. J. Syst. Evol. Microbiol.">
        <title>The Global Catalogue of Microorganisms (GCM) 10K type strain sequencing project: providing services to taxonomists for standard genome sequencing and annotation.</title>
        <authorList>
            <consortium name="The Broad Institute Genomics Platform"/>
            <consortium name="The Broad Institute Genome Sequencing Center for Infectious Disease"/>
            <person name="Wu L."/>
            <person name="Ma J."/>
        </authorList>
    </citation>
    <scope>NUCLEOTIDE SEQUENCE [LARGE SCALE GENOMIC DNA]</scope>
    <source>
        <strain evidence="5">JCM 16961</strain>
    </source>
</reference>
<dbReference type="CDD" id="cd04301">
    <property type="entry name" value="NAT_SF"/>
    <property type="match status" value="1"/>
</dbReference>
<comment type="caution">
    <text evidence="4">The sequence shown here is derived from an EMBL/GenBank/DDBJ whole genome shotgun (WGS) entry which is preliminary data.</text>
</comment>
<dbReference type="SUPFAM" id="SSF55729">
    <property type="entry name" value="Acyl-CoA N-acyltransferases (Nat)"/>
    <property type="match status" value="1"/>
</dbReference>
<evidence type="ECO:0000256" key="2">
    <source>
        <dbReference type="ARBA" id="ARBA00023315"/>
    </source>
</evidence>
<evidence type="ECO:0000259" key="3">
    <source>
        <dbReference type="PROSITE" id="PS51186"/>
    </source>
</evidence>
<keyword evidence="5" id="KW-1185">Reference proteome</keyword>
<dbReference type="PANTHER" id="PTHR43877:SF5">
    <property type="entry name" value="BLL8307 PROTEIN"/>
    <property type="match status" value="1"/>
</dbReference>
<dbReference type="InterPro" id="IPR050832">
    <property type="entry name" value="Bact_Acetyltransf"/>
</dbReference>
<organism evidence="4 5">
    <name type="scientific">Zhihengliuella alba</name>
    <dbReference type="NCBI Taxonomy" id="547018"/>
    <lineage>
        <taxon>Bacteria</taxon>
        <taxon>Bacillati</taxon>
        <taxon>Actinomycetota</taxon>
        <taxon>Actinomycetes</taxon>
        <taxon>Micrococcales</taxon>
        <taxon>Micrococcaceae</taxon>
        <taxon>Zhihengliuella</taxon>
    </lineage>
</organism>
<dbReference type="InterPro" id="IPR016181">
    <property type="entry name" value="Acyl_CoA_acyltransferase"/>
</dbReference>
<evidence type="ECO:0000313" key="4">
    <source>
        <dbReference type="EMBL" id="GAA3711779.1"/>
    </source>
</evidence>
<evidence type="ECO:0000313" key="5">
    <source>
        <dbReference type="Proteomes" id="UP001501536"/>
    </source>
</evidence>
<dbReference type="PROSITE" id="PS51186">
    <property type="entry name" value="GNAT"/>
    <property type="match status" value="1"/>
</dbReference>
<dbReference type="Gene3D" id="3.40.630.30">
    <property type="match status" value="1"/>
</dbReference>